<dbReference type="EnsemblMetazoa" id="GPAI030479-RA">
    <property type="protein sequence ID" value="GPAI030479-PA"/>
    <property type="gene ID" value="GPAI030479"/>
</dbReference>
<proteinExistence type="predicted"/>
<dbReference type="Proteomes" id="UP000092445">
    <property type="component" value="Unassembled WGS sequence"/>
</dbReference>
<feature type="transmembrane region" description="Helical" evidence="1">
    <location>
        <begin position="120"/>
        <end position="146"/>
    </location>
</feature>
<evidence type="ECO:0000313" key="2">
    <source>
        <dbReference type="EnsemblMetazoa" id="GPAI030479-PA"/>
    </source>
</evidence>
<dbReference type="AlphaFoldDB" id="A0A1B0A098"/>
<name>A0A1B0A098_GLOPL</name>
<sequence>MFISARNSFRLRIFLDIKTAVIVSRKGMEGKEGNKIIMFGERIIQHIVNSLVSILEHLEINFLDLMTMFIIIIIITLISHGDGDGYGDGDGDGDGDGYVRALIMTTCGQYFKNFPRSLQAVINVIFLFSMSSHTIRLPSLLFLLLLSLKKPATSLDLHAKQLNDAAFLCKG</sequence>
<evidence type="ECO:0000313" key="3">
    <source>
        <dbReference type="Proteomes" id="UP000092445"/>
    </source>
</evidence>
<organism evidence="2 3">
    <name type="scientific">Glossina pallidipes</name>
    <name type="common">Tsetse fly</name>
    <dbReference type="NCBI Taxonomy" id="7398"/>
    <lineage>
        <taxon>Eukaryota</taxon>
        <taxon>Metazoa</taxon>
        <taxon>Ecdysozoa</taxon>
        <taxon>Arthropoda</taxon>
        <taxon>Hexapoda</taxon>
        <taxon>Insecta</taxon>
        <taxon>Pterygota</taxon>
        <taxon>Neoptera</taxon>
        <taxon>Endopterygota</taxon>
        <taxon>Diptera</taxon>
        <taxon>Brachycera</taxon>
        <taxon>Muscomorpha</taxon>
        <taxon>Hippoboscoidea</taxon>
        <taxon>Glossinidae</taxon>
        <taxon>Glossina</taxon>
    </lineage>
</organism>
<reference evidence="3" key="1">
    <citation type="submission" date="2014-03" db="EMBL/GenBank/DDBJ databases">
        <authorList>
            <person name="Aksoy S."/>
            <person name="Warren W."/>
            <person name="Wilson R.K."/>
        </authorList>
    </citation>
    <scope>NUCLEOTIDE SEQUENCE [LARGE SCALE GENOMIC DNA]</scope>
    <source>
        <strain evidence="3">IAEA</strain>
    </source>
</reference>
<evidence type="ECO:0000256" key="1">
    <source>
        <dbReference type="SAM" id="Phobius"/>
    </source>
</evidence>
<reference evidence="2" key="2">
    <citation type="submission" date="2020-05" db="UniProtKB">
        <authorList>
            <consortium name="EnsemblMetazoa"/>
        </authorList>
    </citation>
    <scope>IDENTIFICATION</scope>
    <source>
        <strain evidence="2">IAEA</strain>
    </source>
</reference>
<feature type="transmembrane region" description="Helical" evidence="1">
    <location>
        <begin position="60"/>
        <end position="78"/>
    </location>
</feature>
<keyword evidence="1" id="KW-0472">Membrane</keyword>
<keyword evidence="1" id="KW-1133">Transmembrane helix</keyword>
<protein>
    <submittedName>
        <fullName evidence="2">Uncharacterized protein</fullName>
    </submittedName>
</protein>
<dbReference type="VEuPathDB" id="VectorBase:GPAI030479"/>
<keyword evidence="3" id="KW-1185">Reference proteome</keyword>
<keyword evidence="1" id="KW-0812">Transmembrane</keyword>
<accession>A0A1B0A098</accession>